<comment type="caution">
    <text evidence="1">The sequence shown here is derived from an EMBL/GenBank/DDBJ whole genome shotgun (WGS) entry which is preliminary data.</text>
</comment>
<evidence type="ECO:0000313" key="1">
    <source>
        <dbReference type="EMBL" id="MED6278040.1"/>
    </source>
</evidence>
<dbReference type="Proteomes" id="UP001352852">
    <property type="component" value="Unassembled WGS sequence"/>
</dbReference>
<accession>A0ABU7DVN0</accession>
<evidence type="ECO:0000313" key="2">
    <source>
        <dbReference type="Proteomes" id="UP001352852"/>
    </source>
</evidence>
<sequence length="109" mass="12252">MNNMVMSSHHTVQKEDGFCVPEINVSGAKCVNQPQNKNRNLVKMLAEPGKRGIIHSETSPDLDQHGLKGHSAKKKQLLQNQHKKPDYTLQMHSGKKTLIFAYMRSIGNC</sequence>
<dbReference type="EMBL" id="JAHUTJ010034586">
    <property type="protein sequence ID" value="MED6278040.1"/>
    <property type="molecule type" value="Genomic_DNA"/>
</dbReference>
<organism evidence="1 2">
    <name type="scientific">Characodon lateralis</name>
    <dbReference type="NCBI Taxonomy" id="208331"/>
    <lineage>
        <taxon>Eukaryota</taxon>
        <taxon>Metazoa</taxon>
        <taxon>Chordata</taxon>
        <taxon>Craniata</taxon>
        <taxon>Vertebrata</taxon>
        <taxon>Euteleostomi</taxon>
        <taxon>Actinopterygii</taxon>
        <taxon>Neopterygii</taxon>
        <taxon>Teleostei</taxon>
        <taxon>Neoteleostei</taxon>
        <taxon>Acanthomorphata</taxon>
        <taxon>Ovalentaria</taxon>
        <taxon>Atherinomorphae</taxon>
        <taxon>Cyprinodontiformes</taxon>
        <taxon>Goodeidae</taxon>
        <taxon>Characodon</taxon>
    </lineage>
</organism>
<protein>
    <recommendedName>
        <fullName evidence="3">Prolactin receptor</fullName>
    </recommendedName>
</protein>
<name>A0ABU7DVN0_9TELE</name>
<reference evidence="1 2" key="1">
    <citation type="submission" date="2021-06" db="EMBL/GenBank/DDBJ databases">
        <authorList>
            <person name="Palmer J.M."/>
        </authorList>
    </citation>
    <scope>NUCLEOTIDE SEQUENCE [LARGE SCALE GENOMIC DNA]</scope>
    <source>
        <strain evidence="1 2">CL_MEX2019</strain>
        <tissue evidence="1">Muscle</tissue>
    </source>
</reference>
<proteinExistence type="predicted"/>
<keyword evidence="2" id="KW-1185">Reference proteome</keyword>
<evidence type="ECO:0008006" key="3">
    <source>
        <dbReference type="Google" id="ProtNLM"/>
    </source>
</evidence>
<gene>
    <name evidence="1" type="ORF">CHARACLAT_019644</name>
</gene>